<gene>
    <name evidence="2" type="ORF">LEP1GSC194_0003</name>
</gene>
<feature type="region of interest" description="Disordered" evidence="1">
    <location>
        <begin position="1"/>
        <end position="29"/>
    </location>
</feature>
<dbReference type="EMBL" id="ANIK01000076">
    <property type="protein sequence ID" value="EMJ92887.1"/>
    <property type="molecule type" value="Genomic_DNA"/>
</dbReference>
<accession>M6CLS5</accession>
<dbReference type="PATRIC" id="fig|1218565.3.peg.3358"/>
<dbReference type="Proteomes" id="UP000011988">
    <property type="component" value="Unassembled WGS sequence"/>
</dbReference>
<comment type="caution">
    <text evidence="2">The sequence shown here is derived from an EMBL/GenBank/DDBJ whole genome shotgun (WGS) entry which is preliminary data.</text>
</comment>
<evidence type="ECO:0000256" key="1">
    <source>
        <dbReference type="SAM" id="MobiDB-lite"/>
    </source>
</evidence>
<organism evidence="2 3">
    <name type="scientific">Leptospira alstonii serovar Sichuan str. 79601</name>
    <dbReference type="NCBI Taxonomy" id="1218565"/>
    <lineage>
        <taxon>Bacteria</taxon>
        <taxon>Pseudomonadati</taxon>
        <taxon>Spirochaetota</taxon>
        <taxon>Spirochaetia</taxon>
        <taxon>Leptospirales</taxon>
        <taxon>Leptospiraceae</taxon>
        <taxon>Leptospira</taxon>
    </lineage>
</organism>
<sequence length="48" mass="5449">MRRKIRTQLKSTKKAGGREGMEAKKSKKGFVLGEAVRDKSSGQKMYVY</sequence>
<protein>
    <submittedName>
        <fullName evidence="2">Uncharacterized protein</fullName>
    </submittedName>
</protein>
<reference evidence="2 3" key="1">
    <citation type="submission" date="2013-01" db="EMBL/GenBank/DDBJ databases">
        <authorList>
            <person name="Harkins D.M."/>
            <person name="Durkin A.S."/>
            <person name="Brinkac L.M."/>
            <person name="Haft D.H."/>
            <person name="Selengut J.D."/>
            <person name="Sanka R."/>
            <person name="DePew J."/>
            <person name="Purushe J."/>
            <person name="Galloway R.L."/>
            <person name="Vinetz J.M."/>
            <person name="Sutton G.G."/>
            <person name="Nierman W.C."/>
            <person name="Fouts D.E."/>
        </authorList>
    </citation>
    <scope>NUCLEOTIDE SEQUENCE [LARGE SCALE GENOMIC DNA]</scope>
    <source>
        <strain evidence="2 3">79601</strain>
    </source>
</reference>
<name>M6CLS5_9LEPT</name>
<feature type="compositionally biased region" description="Basic residues" evidence="1">
    <location>
        <begin position="1"/>
        <end position="15"/>
    </location>
</feature>
<proteinExistence type="predicted"/>
<evidence type="ECO:0000313" key="3">
    <source>
        <dbReference type="Proteomes" id="UP000011988"/>
    </source>
</evidence>
<evidence type="ECO:0000313" key="2">
    <source>
        <dbReference type="EMBL" id="EMJ92887.1"/>
    </source>
</evidence>
<dbReference type="AlphaFoldDB" id="M6CLS5"/>